<proteinExistence type="inferred from homology"/>
<keyword evidence="2" id="KW-0131">Cell cycle</keyword>
<dbReference type="PANTHER" id="PTHR12634:SF8">
    <property type="entry name" value="FIERY MOUNTAIN, ISOFORM D"/>
    <property type="match status" value="1"/>
</dbReference>
<sequence length="630" mass="69852">MFWRLGFGHSSPIETILDSEDFTLQQLLDEDDLIQECKQLNKKLIDFLALPEQVDALLNYVVREVPPDSDDKTKFIYPYKASEVLSADLAAVVDCIFQNENLLDKLFDFLQKDPPLNPLLAGYFGKVVTTILARRPEQTLQVMHSKSVVPMLLNHLSASSILELLQKVVSEAEEIVELSPADWIYQIDLVGQLIAKLDPALDSEIHANACTALVGFVAPPAPPPLSWPTTPPSHRSRFAGQLLARETVSSLLDRCLKGSPSTLQHGLTVLVEIVRHCISANRQGPELQPLLSLVLLQLKDLVEILRSPPSMPVIVNTSGTLDPPLGSNRLKILEVIQALLTLKDEAVEAEMIRLQVLPLCLDLFFKYEWHSFLHNLVKNTLHMIIEGGSQALKRSLFTDGALLNRIVDAHKLNDEAVKQPKSCRKGYMGQLRLVSNLVMKQKALDTWMEEFTTQDSWKEFAANQLQRLNNVNERRNTDSGAAKAHESQGHSEDEDFHGSGSKEDMHGGGFEFRMPDNAGELFSPDRDDDLDIESGSHYVEVHDERDAPSEANVVDDLSMSTSKVEEQDVPSEAKANAVDDLSMSMSKLQVESGASDPEPSAPTQYTERVVVSITLTDGPGSRACVTLTTV</sequence>
<dbReference type="SUPFAM" id="SSF48371">
    <property type="entry name" value="ARM repeat"/>
    <property type="match status" value="1"/>
</dbReference>
<dbReference type="AlphaFoldDB" id="A0A7S0MDN6"/>
<feature type="region of interest" description="Disordered" evidence="3">
    <location>
        <begin position="472"/>
        <end position="605"/>
    </location>
</feature>
<comment type="similarity">
    <text evidence="1">Belongs to the SAPS family.</text>
</comment>
<dbReference type="InterPro" id="IPR007587">
    <property type="entry name" value="SAPS"/>
</dbReference>
<dbReference type="GO" id="GO:0019903">
    <property type="term" value="F:protein phosphatase binding"/>
    <property type="evidence" value="ECO:0007669"/>
    <property type="project" value="InterPro"/>
</dbReference>
<name>A0A7S0MDN6_9CRYP</name>
<reference evidence="4" key="1">
    <citation type="submission" date="2021-01" db="EMBL/GenBank/DDBJ databases">
        <authorList>
            <person name="Corre E."/>
            <person name="Pelletier E."/>
            <person name="Niang G."/>
            <person name="Scheremetjew M."/>
            <person name="Finn R."/>
            <person name="Kale V."/>
            <person name="Holt S."/>
            <person name="Cochrane G."/>
            <person name="Meng A."/>
            <person name="Brown T."/>
            <person name="Cohen L."/>
        </authorList>
    </citation>
    <scope>NUCLEOTIDE SEQUENCE</scope>
    <source>
        <strain evidence="4">CCAP979/52</strain>
    </source>
</reference>
<dbReference type="InterPro" id="IPR016024">
    <property type="entry name" value="ARM-type_fold"/>
</dbReference>
<organism evidence="4">
    <name type="scientific">Cryptomonas curvata</name>
    <dbReference type="NCBI Taxonomy" id="233186"/>
    <lineage>
        <taxon>Eukaryota</taxon>
        <taxon>Cryptophyceae</taxon>
        <taxon>Cryptomonadales</taxon>
        <taxon>Cryptomonadaceae</taxon>
        <taxon>Cryptomonas</taxon>
    </lineage>
</organism>
<evidence type="ECO:0000256" key="2">
    <source>
        <dbReference type="ARBA" id="ARBA00023306"/>
    </source>
</evidence>
<evidence type="ECO:0000256" key="1">
    <source>
        <dbReference type="ARBA" id="ARBA00006180"/>
    </source>
</evidence>
<dbReference type="GO" id="GO:0019888">
    <property type="term" value="F:protein phosphatase regulator activity"/>
    <property type="evidence" value="ECO:0007669"/>
    <property type="project" value="TreeGrafter"/>
</dbReference>
<protein>
    <submittedName>
        <fullName evidence="4">Uncharacterized protein</fullName>
    </submittedName>
</protein>
<evidence type="ECO:0000256" key="3">
    <source>
        <dbReference type="SAM" id="MobiDB-lite"/>
    </source>
</evidence>
<feature type="compositionally biased region" description="Basic and acidic residues" evidence="3">
    <location>
        <begin position="539"/>
        <end position="548"/>
    </location>
</feature>
<dbReference type="EMBL" id="HBEZ01026172">
    <property type="protein sequence ID" value="CAD8636782.1"/>
    <property type="molecule type" value="Transcribed_RNA"/>
</dbReference>
<gene>
    <name evidence="4" type="ORF">CCUR1050_LOCUS14466</name>
</gene>
<dbReference type="Pfam" id="PF04499">
    <property type="entry name" value="SAPS"/>
    <property type="match status" value="1"/>
</dbReference>
<dbReference type="PANTHER" id="PTHR12634">
    <property type="entry name" value="SIT4 YEAST -ASSOCIATING PROTEIN-RELATED"/>
    <property type="match status" value="1"/>
</dbReference>
<evidence type="ECO:0000313" key="4">
    <source>
        <dbReference type="EMBL" id="CAD8636782.1"/>
    </source>
</evidence>
<feature type="compositionally biased region" description="Basic and acidic residues" evidence="3">
    <location>
        <begin position="472"/>
        <end position="506"/>
    </location>
</feature>
<accession>A0A7S0MDN6</accession>